<evidence type="ECO:0000256" key="1">
    <source>
        <dbReference type="SAM" id="Phobius"/>
    </source>
</evidence>
<name>A0A2W2AF98_9BACT</name>
<dbReference type="EMBL" id="QKTW01000006">
    <property type="protein sequence ID" value="PZF74155.1"/>
    <property type="molecule type" value="Genomic_DNA"/>
</dbReference>
<evidence type="ECO:0000313" key="2">
    <source>
        <dbReference type="EMBL" id="PZF74155.1"/>
    </source>
</evidence>
<dbReference type="Proteomes" id="UP000248745">
    <property type="component" value="Unassembled WGS sequence"/>
</dbReference>
<feature type="transmembrane region" description="Helical" evidence="1">
    <location>
        <begin position="34"/>
        <end position="52"/>
    </location>
</feature>
<feature type="transmembrane region" description="Helical" evidence="1">
    <location>
        <begin position="12"/>
        <end position="28"/>
    </location>
</feature>
<accession>A0A2W2AF98</accession>
<dbReference type="AlphaFoldDB" id="A0A2W2AF98"/>
<gene>
    <name evidence="2" type="ORF">DN068_03835</name>
</gene>
<keyword evidence="3" id="KW-1185">Reference proteome</keyword>
<proteinExistence type="predicted"/>
<comment type="caution">
    <text evidence="2">The sequence shown here is derived from an EMBL/GenBank/DDBJ whole genome shotgun (WGS) entry which is preliminary data.</text>
</comment>
<organism evidence="2 3">
    <name type="scientific">Taibaiella soli</name>
    <dbReference type="NCBI Taxonomy" id="1649169"/>
    <lineage>
        <taxon>Bacteria</taxon>
        <taxon>Pseudomonadati</taxon>
        <taxon>Bacteroidota</taxon>
        <taxon>Chitinophagia</taxon>
        <taxon>Chitinophagales</taxon>
        <taxon>Chitinophagaceae</taxon>
        <taxon>Taibaiella</taxon>
    </lineage>
</organism>
<keyword evidence="1" id="KW-0812">Transmembrane</keyword>
<feature type="transmembrane region" description="Helical" evidence="1">
    <location>
        <begin position="72"/>
        <end position="91"/>
    </location>
</feature>
<reference evidence="2 3" key="1">
    <citation type="submission" date="2018-06" db="EMBL/GenBank/DDBJ databases">
        <title>Mucibacter soli gen. nov., sp. nov., a new member of the family Chitinophagaceae producing mucin.</title>
        <authorList>
            <person name="Kim M.-K."/>
            <person name="Park S."/>
            <person name="Kim T.-S."/>
            <person name="Joung Y."/>
            <person name="Han J.-H."/>
            <person name="Kim S.B."/>
        </authorList>
    </citation>
    <scope>NUCLEOTIDE SEQUENCE [LARGE SCALE GENOMIC DNA]</scope>
    <source>
        <strain evidence="2 3">R1-15</strain>
    </source>
</reference>
<dbReference type="RefSeq" id="WP_110997571.1">
    <property type="nucleotide sequence ID" value="NZ_QKTW01000006.1"/>
</dbReference>
<evidence type="ECO:0000313" key="3">
    <source>
        <dbReference type="Proteomes" id="UP000248745"/>
    </source>
</evidence>
<keyword evidence="1" id="KW-1133">Transmembrane helix</keyword>
<sequence length="134" mass="15887">MKWLLPFKRIDFWAQVLAVIVPAILALIHGTPGLMTLALLVVLKVQIVSYIVNGLIVNKRYLSDERKSIGRWFLYIIIPCAIAVFFFMIIFWMTLFVVVPVLFFLAFYVELWYFVITIREITNIKRLIKREEFR</sequence>
<keyword evidence="1" id="KW-0472">Membrane</keyword>
<feature type="transmembrane region" description="Helical" evidence="1">
    <location>
        <begin position="97"/>
        <end position="116"/>
    </location>
</feature>
<protein>
    <submittedName>
        <fullName evidence="2">Uncharacterized protein</fullName>
    </submittedName>
</protein>